<dbReference type="STRING" id="1798515.A3B35_01500"/>
<name>A0A1F6EVS8_9BACT</name>
<protein>
    <recommendedName>
        <fullName evidence="3">PsbP C-terminal domain-containing protein</fullName>
    </recommendedName>
</protein>
<gene>
    <name evidence="1" type="ORF">A3B35_01500</name>
</gene>
<reference evidence="1 2" key="1">
    <citation type="journal article" date="2016" name="Nat. Commun.">
        <title>Thousands of microbial genomes shed light on interconnected biogeochemical processes in an aquifer system.</title>
        <authorList>
            <person name="Anantharaman K."/>
            <person name="Brown C.T."/>
            <person name="Hug L.A."/>
            <person name="Sharon I."/>
            <person name="Castelle C.J."/>
            <person name="Probst A.J."/>
            <person name="Thomas B.C."/>
            <person name="Singh A."/>
            <person name="Wilkins M.J."/>
            <person name="Karaoz U."/>
            <person name="Brodie E.L."/>
            <person name="Williams K.H."/>
            <person name="Hubbard S.S."/>
            <person name="Banfield J.F."/>
        </authorList>
    </citation>
    <scope>NUCLEOTIDE SEQUENCE [LARGE SCALE GENOMIC DNA]</scope>
</reference>
<dbReference type="AlphaFoldDB" id="A0A1F6EVS8"/>
<organism evidence="1 2">
    <name type="scientific">Candidatus Kaiserbacteria bacterium RIFCSPLOWO2_01_FULL_54_24</name>
    <dbReference type="NCBI Taxonomy" id="1798515"/>
    <lineage>
        <taxon>Bacteria</taxon>
        <taxon>Candidatus Kaiseribacteriota</taxon>
    </lineage>
</organism>
<dbReference type="EMBL" id="MFMC01000009">
    <property type="protein sequence ID" value="OGG77735.1"/>
    <property type="molecule type" value="Genomic_DNA"/>
</dbReference>
<evidence type="ECO:0000313" key="2">
    <source>
        <dbReference type="Proteomes" id="UP000177215"/>
    </source>
</evidence>
<proteinExistence type="predicted"/>
<sequence length="183" mass="20078">MNRAALIFAGAFIIIAAVYYSFVGFGEVITNDSSEEYASGDLGIAFEYPSTYTIGEHDLGNGERAHRDIVLIAKKDLPPPQNGEGPPAITIEVFQNNIENYTADSVIRSTNFTNYKLSSDGIIASTTVGGRDGLEFRWSGLYEGRTVVVTGPNWVYAFSVTFLTPDDAIIDDFERILTAVRFK</sequence>
<accession>A0A1F6EVS8</accession>
<evidence type="ECO:0000313" key="1">
    <source>
        <dbReference type="EMBL" id="OGG77735.1"/>
    </source>
</evidence>
<evidence type="ECO:0008006" key="3">
    <source>
        <dbReference type="Google" id="ProtNLM"/>
    </source>
</evidence>
<dbReference type="Proteomes" id="UP000177215">
    <property type="component" value="Unassembled WGS sequence"/>
</dbReference>
<comment type="caution">
    <text evidence="1">The sequence shown here is derived from an EMBL/GenBank/DDBJ whole genome shotgun (WGS) entry which is preliminary data.</text>
</comment>